<dbReference type="EMBL" id="RHHS01000048">
    <property type="protein sequence ID" value="RNB53491.1"/>
    <property type="molecule type" value="Genomic_DNA"/>
</dbReference>
<evidence type="ECO:0000256" key="7">
    <source>
        <dbReference type="ARBA" id="ARBA00023136"/>
    </source>
</evidence>
<evidence type="ECO:0000256" key="5">
    <source>
        <dbReference type="ARBA" id="ARBA00022989"/>
    </source>
</evidence>
<dbReference type="PROSITE" id="PS50850">
    <property type="entry name" value="MFS"/>
    <property type="match status" value="1"/>
</dbReference>
<comment type="subcellular location">
    <subcellularLocation>
        <location evidence="1">Cell membrane</location>
        <topology evidence="1">Multi-pass membrane protein</topology>
    </subcellularLocation>
</comment>
<dbReference type="SUPFAM" id="SSF103473">
    <property type="entry name" value="MFS general substrate transporter"/>
    <property type="match status" value="1"/>
</dbReference>
<dbReference type="Gene3D" id="1.20.1250.20">
    <property type="entry name" value="MFS general substrate transporter like domains"/>
    <property type="match status" value="1"/>
</dbReference>
<protein>
    <submittedName>
        <fullName evidence="11">Nitrate/nitrite transporter</fullName>
    </submittedName>
</protein>
<feature type="transmembrane region" description="Helical" evidence="8">
    <location>
        <begin position="202"/>
        <end position="223"/>
    </location>
</feature>
<dbReference type="InterPro" id="IPR044772">
    <property type="entry name" value="NO3_transporter"/>
</dbReference>
<feature type="transmembrane region" description="Helical" evidence="8">
    <location>
        <begin position="238"/>
        <end position="256"/>
    </location>
</feature>
<evidence type="ECO:0000313" key="12">
    <source>
        <dbReference type="Proteomes" id="UP000268829"/>
    </source>
</evidence>
<dbReference type="CDD" id="cd00130">
    <property type="entry name" value="PAS"/>
    <property type="match status" value="1"/>
</dbReference>
<evidence type="ECO:0000259" key="9">
    <source>
        <dbReference type="PROSITE" id="PS50112"/>
    </source>
</evidence>
<dbReference type="OrthoDB" id="9773404at2"/>
<dbReference type="InterPro" id="IPR035965">
    <property type="entry name" value="PAS-like_dom_sf"/>
</dbReference>
<feature type="transmembrane region" description="Helical" evidence="8">
    <location>
        <begin position="12"/>
        <end position="31"/>
    </location>
</feature>
<reference evidence="11 12" key="1">
    <citation type="submission" date="2018-10" db="EMBL/GenBank/DDBJ databases">
        <title>Phylogenomics of Brevibacillus.</title>
        <authorList>
            <person name="Dunlap C."/>
        </authorList>
    </citation>
    <scope>NUCLEOTIDE SEQUENCE [LARGE SCALE GENOMIC DNA]</scope>
    <source>
        <strain evidence="11 12">DSM 100115</strain>
    </source>
</reference>
<evidence type="ECO:0000256" key="8">
    <source>
        <dbReference type="SAM" id="Phobius"/>
    </source>
</evidence>
<dbReference type="InterPro" id="IPR011701">
    <property type="entry name" value="MFS"/>
</dbReference>
<evidence type="ECO:0000256" key="3">
    <source>
        <dbReference type="ARBA" id="ARBA00022448"/>
    </source>
</evidence>
<sequence>MIRKIQLPLQTFSLVAGFMVWVILSSLMPFIKDDLSISAGQIAWITAIPVLLGSLLRIPIGYYTNRFGARAMFTISFLLLLVPVYYISEASSAIDLMIGGFFLGVGGAIFSVGVTSLPKYYPKEKHGFVNGIYGVGNAGTALSTFFAPLVAKQIGWSGTVKLYLGLLVLFALLNFFFGDRQEARVKTSVLEQIKGVYRNEKLWFLSLFYFITFGSFVAFTVYLPNFLVSNFGLDKVDAGMRTAGFIALATIARPLGGWLGDRFNALMVLVGVFAGLSLFGVVLSFSPSLQLYSAGCLAIAVCAGIGNGAIFKMVPYYFSRQAGIVNGIVSAMGGLGGFFPPLILTLLFDVTGHYAIGFMALSEVALASLILVFWMYYQEKLQLAKTIVDNTGEAIVITDTTGTICDVNPAFSKVTGYARHEVIGKNPSLLKSGMQGASFYQQMWQQITATGFWQGEIWNRRKSGETYRQWLTISSIRDEAGDVQYYAGMFTELSPQQLQPADPGLPTSG</sequence>
<dbReference type="RefSeq" id="WP_122906370.1">
    <property type="nucleotide sequence ID" value="NZ_RHHS01000048.1"/>
</dbReference>
<feature type="transmembrane region" description="Helical" evidence="8">
    <location>
        <begin position="291"/>
        <end position="311"/>
    </location>
</feature>
<evidence type="ECO:0000256" key="4">
    <source>
        <dbReference type="ARBA" id="ARBA00022692"/>
    </source>
</evidence>
<dbReference type="GO" id="GO:0015112">
    <property type="term" value="F:nitrate transmembrane transporter activity"/>
    <property type="evidence" value="ECO:0007669"/>
    <property type="project" value="InterPro"/>
</dbReference>
<dbReference type="Proteomes" id="UP000268829">
    <property type="component" value="Unassembled WGS sequence"/>
</dbReference>
<keyword evidence="7 8" id="KW-0472">Membrane</keyword>
<dbReference type="PANTHER" id="PTHR23515">
    <property type="entry name" value="HIGH-AFFINITY NITRATE TRANSPORTER 2.3"/>
    <property type="match status" value="1"/>
</dbReference>
<dbReference type="Pfam" id="PF13426">
    <property type="entry name" value="PAS_9"/>
    <property type="match status" value="1"/>
</dbReference>
<evidence type="ECO:0000256" key="6">
    <source>
        <dbReference type="ARBA" id="ARBA00023063"/>
    </source>
</evidence>
<gene>
    <name evidence="11" type="ORF">EDM57_19545</name>
</gene>
<evidence type="ECO:0000259" key="10">
    <source>
        <dbReference type="PROSITE" id="PS50850"/>
    </source>
</evidence>
<dbReference type="InterPro" id="IPR036259">
    <property type="entry name" value="MFS_trans_sf"/>
</dbReference>
<feature type="domain" description="Major facilitator superfamily (MFS) profile" evidence="10">
    <location>
        <begin position="5"/>
        <end position="380"/>
    </location>
</feature>
<keyword evidence="3" id="KW-0813">Transport</keyword>
<keyword evidence="12" id="KW-1185">Reference proteome</keyword>
<feature type="transmembrane region" description="Helical" evidence="8">
    <location>
        <begin position="263"/>
        <end position="285"/>
    </location>
</feature>
<feature type="transmembrane region" description="Helical" evidence="8">
    <location>
        <begin position="67"/>
        <end position="87"/>
    </location>
</feature>
<feature type="transmembrane region" description="Helical" evidence="8">
    <location>
        <begin position="323"/>
        <end position="348"/>
    </location>
</feature>
<dbReference type="GO" id="GO:0042128">
    <property type="term" value="P:nitrate assimilation"/>
    <property type="evidence" value="ECO:0007669"/>
    <property type="project" value="UniProtKB-KW"/>
</dbReference>
<feature type="transmembrane region" description="Helical" evidence="8">
    <location>
        <begin position="354"/>
        <end position="377"/>
    </location>
</feature>
<name>A0A3M8AQN3_9BACL</name>
<evidence type="ECO:0000256" key="1">
    <source>
        <dbReference type="ARBA" id="ARBA00004651"/>
    </source>
</evidence>
<feature type="domain" description="PAS" evidence="9">
    <location>
        <begin position="380"/>
        <end position="426"/>
    </location>
</feature>
<accession>A0A3M8AQN3</accession>
<keyword evidence="4 8" id="KW-0812">Transmembrane</keyword>
<feature type="transmembrane region" description="Helical" evidence="8">
    <location>
        <begin position="127"/>
        <end position="150"/>
    </location>
</feature>
<dbReference type="NCBIfam" id="TIGR00229">
    <property type="entry name" value="sensory_box"/>
    <property type="match status" value="1"/>
</dbReference>
<evidence type="ECO:0000313" key="11">
    <source>
        <dbReference type="EMBL" id="RNB53491.1"/>
    </source>
</evidence>
<dbReference type="GO" id="GO:0005886">
    <property type="term" value="C:plasma membrane"/>
    <property type="evidence" value="ECO:0007669"/>
    <property type="project" value="UniProtKB-SubCell"/>
</dbReference>
<keyword evidence="6" id="KW-0534">Nitrate assimilation</keyword>
<dbReference type="PROSITE" id="PS50112">
    <property type="entry name" value="PAS"/>
    <property type="match status" value="1"/>
</dbReference>
<comment type="caution">
    <text evidence="11">The sequence shown here is derived from an EMBL/GenBank/DDBJ whole genome shotgun (WGS) entry which is preliminary data.</text>
</comment>
<proteinExistence type="inferred from homology"/>
<dbReference type="CDD" id="cd17341">
    <property type="entry name" value="MFS_NRT2_like"/>
    <property type="match status" value="1"/>
</dbReference>
<dbReference type="InterPro" id="IPR020846">
    <property type="entry name" value="MFS_dom"/>
</dbReference>
<dbReference type="InterPro" id="IPR000014">
    <property type="entry name" value="PAS"/>
</dbReference>
<feature type="transmembrane region" description="Helical" evidence="8">
    <location>
        <begin position="37"/>
        <end position="55"/>
    </location>
</feature>
<dbReference type="SUPFAM" id="SSF55785">
    <property type="entry name" value="PYP-like sensor domain (PAS domain)"/>
    <property type="match status" value="1"/>
</dbReference>
<dbReference type="SMART" id="SM00091">
    <property type="entry name" value="PAS"/>
    <property type="match status" value="1"/>
</dbReference>
<dbReference type="Pfam" id="PF07690">
    <property type="entry name" value="MFS_1"/>
    <property type="match status" value="1"/>
</dbReference>
<keyword evidence="5 8" id="KW-1133">Transmembrane helix</keyword>
<comment type="similarity">
    <text evidence="2">Belongs to the major facilitator superfamily. Nitrate/nitrite porter (TC 2.A.1.8) family.</text>
</comment>
<dbReference type="Gene3D" id="3.30.450.20">
    <property type="entry name" value="PAS domain"/>
    <property type="match status" value="1"/>
</dbReference>
<feature type="transmembrane region" description="Helical" evidence="8">
    <location>
        <begin position="162"/>
        <end position="178"/>
    </location>
</feature>
<dbReference type="AlphaFoldDB" id="A0A3M8AQN3"/>
<feature type="transmembrane region" description="Helical" evidence="8">
    <location>
        <begin position="93"/>
        <end position="115"/>
    </location>
</feature>
<evidence type="ECO:0000256" key="2">
    <source>
        <dbReference type="ARBA" id="ARBA00008432"/>
    </source>
</evidence>
<organism evidence="11 12">
    <name type="scientific">Brevibacillus gelatini</name>
    <dbReference type="NCBI Taxonomy" id="1655277"/>
    <lineage>
        <taxon>Bacteria</taxon>
        <taxon>Bacillati</taxon>
        <taxon>Bacillota</taxon>
        <taxon>Bacilli</taxon>
        <taxon>Bacillales</taxon>
        <taxon>Paenibacillaceae</taxon>
        <taxon>Brevibacillus</taxon>
    </lineage>
</organism>